<evidence type="ECO:0000256" key="2">
    <source>
        <dbReference type="ARBA" id="ARBA00025783"/>
    </source>
</evidence>
<comment type="catalytic activity">
    <reaction evidence="5">
        <text>a 5'-end (N(2),N(7)-dimethyl 5'-triphosphoguanosine)-ribonucleoside in snRNA + S-adenosyl-L-methionine = a 5'-end (N(2),N(2),N(7)-trimethyl 5'-triphosphoguanosine)-ribonucleoside in snRNA + S-adenosyl-L-homocysteine + H(+)</text>
        <dbReference type="Rhea" id="RHEA:78479"/>
        <dbReference type="Rhea" id="RHEA-COMP:19087"/>
        <dbReference type="Rhea" id="RHEA-COMP:19089"/>
        <dbReference type="ChEBI" id="CHEBI:15378"/>
        <dbReference type="ChEBI" id="CHEBI:57856"/>
        <dbReference type="ChEBI" id="CHEBI:59789"/>
        <dbReference type="ChEBI" id="CHEBI:167623"/>
        <dbReference type="ChEBI" id="CHEBI:172880"/>
    </reaction>
    <physiologicalReaction direction="left-to-right" evidence="5">
        <dbReference type="Rhea" id="RHEA:78480"/>
    </physiologicalReaction>
</comment>
<dbReference type="AlphaFoldDB" id="A0A6G3MJU4"/>
<protein>
    <recommendedName>
        <fullName evidence="1">Trimethylguanosine synthase</fullName>
    </recommendedName>
    <alternativeName>
        <fullName evidence="7">Cap-specific guanine-N(2) methyltransferase</fullName>
    </alternativeName>
</protein>
<comment type="catalytic activity">
    <reaction evidence="4">
        <text>a 5'-end (N(7)-methyl 5'-triphosphoguanosine)-ribonucleoside in snoRNA + S-adenosyl-L-methionine = a 5'-end (N(2),N(7)-dimethyl 5'-triphosphoguanosine)-ribonucleoside in snoRNA + S-adenosyl-L-homocysteine + H(+)</text>
        <dbReference type="Rhea" id="RHEA:78475"/>
        <dbReference type="Rhea" id="RHEA-COMP:19086"/>
        <dbReference type="Rhea" id="RHEA-COMP:19088"/>
        <dbReference type="ChEBI" id="CHEBI:15378"/>
        <dbReference type="ChEBI" id="CHEBI:57856"/>
        <dbReference type="ChEBI" id="CHEBI:59789"/>
        <dbReference type="ChEBI" id="CHEBI:156461"/>
        <dbReference type="ChEBI" id="CHEBI:172880"/>
    </reaction>
    <physiologicalReaction direction="left-to-right" evidence="4">
        <dbReference type="Rhea" id="RHEA:78476"/>
    </physiologicalReaction>
</comment>
<dbReference type="PANTHER" id="PTHR14741:SF32">
    <property type="entry name" value="TRIMETHYLGUANOSINE SYNTHASE"/>
    <property type="match status" value="1"/>
</dbReference>
<evidence type="ECO:0000256" key="6">
    <source>
        <dbReference type="ARBA" id="ARBA00049075"/>
    </source>
</evidence>
<dbReference type="Gene3D" id="3.40.50.150">
    <property type="entry name" value="Vaccinia Virus protein VP39"/>
    <property type="match status" value="1"/>
</dbReference>
<comment type="catalytic activity">
    <reaction evidence="3">
        <text>a 5'-end (N(2),N(7)-dimethyl 5'-triphosphoguanosine)-ribonucleoside in snoRNA + S-adenosyl-L-methionine = a 5'-end (N(2),N(2),N(7)-trimethyl 5'-triphosphoguanosine)-ribonucleoside in snoRNA + S-adenosyl-L-homocysteine + H(+)</text>
        <dbReference type="Rhea" id="RHEA:78507"/>
        <dbReference type="Rhea" id="RHEA-COMP:19088"/>
        <dbReference type="Rhea" id="RHEA-COMP:19090"/>
        <dbReference type="ChEBI" id="CHEBI:15378"/>
        <dbReference type="ChEBI" id="CHEBI:57856"/>
        <dbReference type="ChEBI" id="CHEBI:59789"/>
        <dbReference type="ChEBI" id="CHEBI:167623"/>
        <dbReference type="ChEBI" id="CHEBI:172880"/>
    </reaction>
    <physiologicalReaction direction="left-to-right" evidence="3">
        <dbReference type="Rhea" id="RHEA:78508"/>
    </physiologicalReaction>
</comment>
<comment type="similarity">
    <text evidence="2">Belongs to the methyltransferase superfamily. Trimethylguanosine synthase family.</text>
</comment>
<dbReference type="Pfam" id="PF09445">
    <property type="entry name" value="Methyltransf_15"/>
    <property type="match status" value="1"/>
</dbReference>
<accession>A0A6G3MJU4</accession>
<sequence>MVDPFCGCGGNVIQFAKTCGFVIGGDHDIEKIKLCVNNTKVYGLSNNVDYIVADALYLIKCIRLDVLFLSPPWGGPSYKFEDTFSVEEHLNPNAFEIIKSLNESCYRVAMFLPKNVSIKPLKKISKKYFDGSLEYEKNQFNKKIVAVTIYFNKHTNM</sequence>
<dbReference type="EMBL" id="GHBP01007243">
    <property type="protein sequence ID" value="NDJ94231.1"/>
    <property type="molecule type" value="Transcribed_RNA"/>
</dbReference>
<proteinExistence type="inferred from homology"/>
<reference evidence="8" key="1">
    <citation type="submission" date="2018-11" db="EMBL/GenBank/DDBJ databases">
        <title>Henneguya salminicola genome and transcriptome.</title>
        <authorList>
            <person name="Yahalomi D."/>
            <person name="Atkinson S.D."/>
            <person name="Neuhof M."/>
            <person name="Chang E.S."/>
            <person name="Philippe H."/>
            <person name="Cartwright P."/>
            <person name="Bartholomew J.L."/>
            <person name="Huchon D."/>
        </authorList>
    </citation>
    <scope>NUCLEOTIDE SEQUENCE</scope>
    <source>
        <strain evidence="8">Hz1</strain>
        <tissue evidence="8">Whole</tissue>
    </source>
</reference>
<dbReference type="PANTHER" id="PTHR14741">
    <property type="entry name" value="S-ADENOSYLMETHIONINE-DEPENDENT METHYLTRANSFERASE RELATED"/>
    <property type="match status" value="1"/>
</dbReference>
<dbReference type="GO" id="GO:0005634">
    <property type="term" value="C:nucleus"/>
    <property type="evidence" value="ECO:0007669"/>
    <property type="project" value="TreeGrafter"/>
</dbReference>
<dbReference type="InterPro" id="IPR029063">
    <property type="entry name" value="SAM-dependent_MTases_sf"/>
</dbReference>
<evidence type="ECO:0000256" key="5">
    <source>
        <dbReference type="ARBA" id="ARBA00048763"/>
    </source>
</evidence>
<evidence type="ECO:0000256" key="1">
    <source>
        <dbReference type="ARBA" id="ARBA00018517"/>
    </source>
</evidence>
<evidence type="ECO:0000313" key="8">
    <source>
        <dbReference type="EMBL" id="NDJ94231.1"/>
    </source>
</evidence>
<evidence type="ECO:0000256" key="4">
    <source>
        <dbReference type="ARBA" id="ARBA00048740"/>
    </source>
</evidence>
<name>A0A6G3MJU4_HENSL</name>
<dbReference type="GO" id="GO:0071164">
    <property type="term" value="F:RNA cap trimethylguanosine synthase activity"/>
    <property type="evidence" value="ECO:0007669"/>
    <property type="project" value="TreeGrafter"/>
</dbReference>
<dbReference type="InterPro" id="IPR019012">
    <property type="entry name" value="RNA_cap_Gua-N2-MeTrfase"/>
</dbReference>
<organism evidence="8">
    <name type="scientific">Henneguya salminicola</name>
    <name type="common">Myxosporean</name>
    <dbReference type="NCBI Taxonomy" id="69463"/>
    <lineage>
        <taxon>Eukaryota</taxon>
        <taxon>Metazoa</taxon>
        <taxon>Cnidaria</taxon>
        <taxon>Myxozoa</taxon>
        <taxon>Myxosporea</taxon>
        <taxon>Bivalvulida</taxon>
        <taxon>Platysporina</taxon>
        <taxon>Myxobolidae</taxon>
        <taxon>Henneguya</taxon>
    </lineage>
</organism>
<dbReference type="SUPFAM" id="SSF53335">
    <property type="entry name" value="S-adenosyl-L-methionine-dependent methyltransferases"/>
    <property type="match status" value="1"/>
</dbReference>
<evidence type="ECO:0000256" key="7">
    <source>
        <dbReference type="ARBA" id="ARBA00049790"/>
    </source>
</evidence>
<evidence type="ECO:0000256" key="3">
    <source>
        <dbReference type="ARBA" id="ARBA00047418"/>
    </source>
</evidence>
<comment type="catalytic activity">
    <reaction evidence="6">
        <text>a 5'-end (N(7)-methyl 5'-triphosphoguanosine)-ribonucleoside in snRNA + S-adenosyl-L-methionine = a 5'-end (N(2),N(7)-dimethyl 5'-triphosphoguanosine)-ribonucleoside in snRNA + S-adenosyl-L-homocysteine + H(+)</text>
        <dbReference type="Rhea" id="RHEA:78471"/>
        <dbReference type="Rhea" id="RHEA-COMP:19085"/>
        <dbReference type="Rhea" id="RHEA-COMP:19087"/>
        <dbReference type="ChEBI" id="CHEBI:15378"/>
        <dbReference type="ChEBI" id="CHEBI:57856"/>
        <dbReference type="ChEBI" id="CHEBI:59789"/>
        <dbReference type="ChEBI" id="CHEBI:156461"/>
        <dbReference type="ChEBI" id="CHEBI:172880"/>
    </reaction>
    <physiologicalReaction direction="left-to-right" evidence="6">
        <dbReference type="Rhea" id="RHEA:78472"/>
    </physiologicalReaction>
</comment>